<feature type="domain" description="Reverse transcriptase" evidence="4">
    <location>
        <begin position="2149"/>
        <end position="2397"/>
    </location>
</feature>
<dbReference type="InterPro" id="IPR005135">
    <property type="entry name" value="Endo/exonuclease/phosphatase"/>
</dbReference>
<feature type="region of interest" description="Disordered" evidence="3">
    <location>
        <begin position="1297"/>
        <end position="1334"/>
    </location>
</feature>
<dbReference type="EMBL" id="CAMXCT030001029">
    <property type="protein sequence ID" value="CAL4773236.1"/>
    <property type="molecule type" value="Genomic_DNA"/>
</dbReference>
<accession>A0A9P1FQK9</accession>
<protein>
    <submittedName>
        <fullName evidence="7">Modification methylase Eco47II</fullName>
    </submittedName>
</protein>
<dbReference type="GO" id="GO:0008168">
    <property type="term" value="F:methyltransferase activity"/>
    <property type="evidence" value="ECO:0007669"/>
    <property type="project" value="UniProtKB-KW"/>
</dbReference>
<feature type="compositionally biased region" description="Basic residues" evidence="3">
    <location>
        <begin position="866"/>
        <end position="880"/>
    </location>
</feature>
<dbReference type="Gene3D" id="3.90.120.10">
    <property type="entry name" value="DNA Methylase, subunit A, domain 2"/>
    <property type="match status" value="1"/>
</dbReference>
<dbReference type="PROSITE" id="PS50878">
    <property type="entry name" value="RT_POL"/>
    <property type="match status" value="1"/>
</dbReference>
<dbReference type="Proteomes" id="UP001152797">
    <property type="component" value="Unassembled WGS sequence"/>
</dbReference>
<proteinExistence type="predicted"/>
<dbReference type="GO" id="GO:0003676">
    <property type="term" value="F:nucleic acid binding"/>
    <property type="evidence" value="ECO:0007669"/>
    <property type="project" value="InterPro"/>
</dbReference>
<keyword evidence="8" id="KW-1185">Reference proteome</keyword>
<dbReference type="Gene3D" id="3.30.420.10">
    <property type="entry name" value="Ribonuclease H-like superfamily/Ribonuclease H"/>
    <property type="match status" value="1"/>
</dbReference>
<dbReference type="InterPro" id="IPR029063">
    <property type="entry name" value="SAM-dependent_MTases_sf"/>
</dbReference>
<evidence type="ECO:0000256" key="1">
    <source>
        <dbReference type="ARBA" id="ARBA00022603"/>
    </source>
</evidence>
<name>A0A9P1FQK9_9DINO</name>
<dbReference type="SUPFAM" id="SSF56219">
    <property type="entry name" value="DNase I-like"/>
    <property type="match status" value="1"/>
</dbReference>
<dbReference type="Pfam" id="PF03372">
    <property type="entry name" value="Exo_endo_phos"/>
    <property type="match status" value="1"/>
</dbReference>
<keyword evidence="1 7" id="KW-0489">Methyltransferase</keyword>
<dbReference type="EMBL" id="CAMXCT020001029">
    <property type="protein sequence ID" value="CAL1139299.1"/>
    <property type="molecule type" value="Genomic_DNA"/>
</dbReference>
<dbReference type="OrthoDB" id="409048at2759"/>
<gene>
    <name evidence="5" type="ORF">C1SCF055_LOCUS13312</name>
</gene>
<dbReference type="InterPro" id="IPR036691">
    <property type="entry name" value="Endo/exonu/phosph_ase_sf"/>
</dbReference>
<evidence type="ECO:0000256" key="3">
    <source>
        <dbReference type="SAM" id="MobiDB-lite"/>
    </source>
</evidence>
<evidence type="ECO:0000313" key="5">
    <source>
        <dbReference type="EMBL" id="CAI3985924.1"/>
    </source>
</evidence>
<sequence>MSPSPYLRLPGDAGTRFAGVFRSLRSLGDLTEVHLLGSTHTMVFTHSVPNGIFTVYEALVSETEPIFLCLDSRSIVVPYEPPIGFTPKIKEVCAGMGGIGLGCMMAHGTIIAALDCSPLACEHLRINQHGLVLCRDLCDDQAKGELHVLGGHASTLVAGFPCQPHSVQGFQRGSADPRHRVLTEILRTAYLHMVQCLILECTPQAQYDCGVRQELESIAQFMGWTIHDITLALSHQWPCRRHRWWVLLCPAEWRTASLQKWPIAERFQTVDSIMPGWGLWSHDHEQQLQLSIKELRFYSDPTYGDDQRILGMKDMAATFLHSYGSALEKCPCGCRDSPFSEQVLREKGLRGCFVVSRAHGQPRYLHPMELFALHGIPLTVSHLPDLRAALCLVGQLASPLQALWIFSCLNSLAAGHDDVQMLALANDRLQQVKRQMIRDHFHAFRHTDDIPRQLSVVLPDGDHIFILASGSTTVAQLLRAESITLAHGEMLHLCDGPRTLPDDQILLEQGAYGPYCIQVTQGVDLEDPFAQFAVVFEYDGDTHSATLRPGAFLFQVMQQCDVTGISHFEDEHGKYYGLDYKVWGSLSLRAHSSPLTTSAHMALGLEAANQHGLTDMTIWTALVSICRSSYGPHDEPPLMITPSMASALLAGTATGFQCDGLRALYRASNGSIYCIFSTDNHWVLLCALQEDRKLTWTYFDGFRASVLAAASSLAWTLSSLLQLQADPVEPFSLQPQTYPHTCGTVAIMHLCLAIGLEGHFAPEAELHLHNLLLQHQAAKVPFRPLGRSADLAERLATFLVDKGVPQEAASSRATDAIKILGAQSIAEALQTSNPWAALKGLASRPNSRFRWVQEQELKAHIAQQARTKHGAHVPKAKQKKQGATGHKDIAPIDPATLQLIPDTFVDGDGDELEQIPFAAVGQDATGLAFCTYQEAKPFIEAAENISSTTLGLLINSEIPMDFWGGANIVHLCFPALCTVTDEPLLLRGSLLTLSDGAISRKEHTSPQLEVMDTEILKIQVCQDEIQLPWQQLTDGPVKALLQLVPQLRLCGGRQCGKDCAFFHAPVGESLQSVIMDIWARSFYNQQGKTTKPEHAHYFQVMLRIPQVALDFVLRVGAHGVYIEPRSSTSKGPHHDYSVIWLAGHDRDQALHKLRTCTHGFALARLHQRYGIRVAKQFEKQSHEELRPDDEYLDIAVRQIYTIFPVPYGLQRSQVVKLLAAWKWAAKPLQPTKGNLQGQGWTVGAEAPPPNKVLPGFGQDVLITLQKEMTSQPVQRSLVASNRTKRFLKEGSVANISSSATDPWHIGNGDPWSSWQRSSNSAIAAPSASTSRFSQIQDSIRDEIQKQVSKAPPGLTPPDEIKRLEVNIAELQAQGTQFQHWFQEAGHRMNSTEAQLGQLRQVVEQQGQKVTAQIAEIQQEVDNKTQILQSTLQGSVAAMTNDLSNALDNKLSSQFDRFEARQNKMAILFALAPHALGVGRWADNPGPVDQFENLEMDSYAPATTSFVRIGCSNACGLRGKESLALQLGSGIWCLSETHLTLAAQRSVSSTFSQFGQRLNRRVRTHFGAPVAFRSNSTTAGTWSGVGVISDFPSREVMLAMQHGERSSGRLVVTRHLVHQLPVMVASCYGFPQGPTWPDSRNLNKQLLASLTKEVIVGGAGPRIIAGDFNCDAGRMDEFRIWESYGWSEVQVHANMCWQRPIVPTCKGATVIDMIWMSPEAALLCRNVGNVNLFTDHTTLYADFAIPEQAVNIRTWPKPTSIPWDQVDLDQWHTNLAHQTPPVSADFSTTEFFTEWAQHWESALDGCMLNHPQRRLDKTYRGRAIRTKPMLAPSVPPMAKASRPGEVQLRSDLVSSQVQQWFKQLRRIQSYKHAALANKDTLDAEAYRLNLWMAIRRSRGFEGHFDAWWTQRRHKTPAAPDKLPLAPPDGRTAELIFLDFKTNFEAFERWHIRQRRKLLQLKYDNSCHRLFQELRPSQRDQIDMLWHTQDFTILAVDHDHCQLHLDQPALGLDGCVWFLHDVQVEVRSAEGDLLTMSSSPQTVEPGDLLQCHQYFSTVDEVHQALLALWQPRWQQASMVGTEQWNRIIGFIQAYMPKHTFPKPQLTLDNWRFALDHFPKRPARGVDGIDVCDLKKLPPTITANLLDFLGSINGTDQHWPQQLLFGTVVSLAKQAQPHLPNHFRPVVILGTVYRTWSRMCALPLLRLFGSLVPAAAHGFLPGRECAQIWLQLQSFIEVCIQQGIEFSGFSTDIEKCFNNVGRDSLMALASHVGIADELLLPWRSFLDEFVRSFQVRTALSPAAHSSQGLPEGCSLSVAGMVLIDWAFHIYLAVLNPSVHAFSYVDNVSEAGHLVMDVVKAFFSTICFFQLWGLTLDVGKTYFWSTTPASRDLLRLLGLTQQKEALELGGSMTFDAMRRNRQLRSRGDRLQDKWERLRRSPCPLSQKFTVLPLAFWASALYGAASCPVADNYIHQLRQAANKALRCKQAGSNALLRFSLNDRMEADPGFFHLVTIVQTFRRVCGRSPRILDCWRLWWHSYDGKLTHGPFGVLMEIFNKIGWSIGVPPMFFDRQGHAHDLLLISWPFLHHLLEEAWLCYVASTLTRPSMRALQDIDGYVSRWRNSSLTPLQRSLQSALQSGSFMDAWTQGKFDVTKSQFCSLCSTPNSHEHVLVCPKYRDIIEKFSLTDELSQLPRAFSQHLLCSRSPWLDGLRTYFMGIEDSTETFVSAPVDGGLQHLFTDGSLMKDGRLETHRAAWALYNATSGQPVADGWLAGLPQTIVRAEITALLAALRWALHWGRQVHVWLDALEVHRAFQRRLAGLCTEMTDANSDLWMEVDSLLQQGALAMVTSSWIPSHLNQRLCESPFEEWVAQNNGIVDAMAVRRNADRPMEFRQLLTCQKQWDERHTSLMDRLRHFYFEVFERNKEARSKANIHIMVESSDDESEISPVLFPFRNPMDGGWQLRDRHTLFERPTVSYFYSVIQKVFRYLCRHCCEGEPRCLGLNRSSLGITIPLEGIYLRLNHRTMATVHDCLCLFTSGRPVRRSCDLARPLA</sequence>
<feature type="region of interest" description="Disordered" evidence="3">
    <location>
        <begin position="865"/>
        <end position="887"/>
    </location>
</feature>
<evidence type="ECO:0000313" key="8">
    <source>
        <dbReference type="Proteomes" id="UP001152797"/>
    </source>
</evidence>
<organism evidence="5">
    <name type="scientific">Cladocopium goreaui</name>
    <dbReference type="NCBI Taxonomy" id="2562237"/>
    <lineage>
        <taxon>Eukaryota</taxon>
        <taxon>Sar</taxon>
        <taxon>Alveolata</taxon>
        <taxon>Dinophyceae</taxon>
        <taxon>Suessiales</taxon>
        <taxon>Symbiodiniaceae</taxon>
        <taxon>Cladocopium</taxon>
    </lineage>
</organism>
<evidence type="ECO:0000313" key="6">
    <source>
        <dbReference type="EMBL" id="CAL1139299.1"/>
    </source>
</evidence>
<dbReference type="InterPro" id="IPR036397">
    <property type="entry name" value="RNaseH_sf"/>
</dbReference>
<dbReference type="InterPro" id="IPR001525">
    <property type="entry name" value="C5_MeTfrase"/>
</dbReference>
<dbReference type="Gene3D" id="3.40.50.150">
    <property type="entry name" value="Vaccinia Virus protein VP39"/>
    <property type="match status" value="1"/>
</dbReference>
<dbReference type="Gene3D" id="3.60.10.10">
    <property type="entry name" value="Endonuclease/exonuclease/phosphatase"/>
    <property type="match status" value="1"/>
</dbReference>
<reference evidence="5" key="1">
    <citation type="submission" date="2022-10" db="EMBL/GenBank/DDBJ databases">
        <authorList>
            <person name="Chen Y."/>
            <person name="Dougan E. K."/>
            <person name="Chan C."/>
            <person name="Rhodes N."/>
            <person name="Thang M."/>
        </authorList>
    </citation>
    <scope>NUCLEOTIDE SEQUENCE</scope>
</reference>
<dbReference type="InterPro" id="IPR012337">
    <property type="entry name" value="RNaseH-like_sf"/>
</dbReference>
<comment type="caution">
    <text evidence="5">The sequence shown here is derived from an EMBL/GenBank/DDBJ whole genome shotgun (WGS) entry which is preliminary data.</text>
</comment>
<evidence type="ECO:0000256" key="2">
    <source>
        <dbReference type="ARBA" id="ARBA00022679"/>
    </source>
</evidence>
<dbReference type="SUPFAM" id="SSF53335">
    <property type="entry name" value="S-adenosyl-L-methionine-dependent methyltransferases"/>
    <property type="match status" value="1"/>
</dbReference>
<keyword evidence="2" id="KW-0808">Transferase</keyword>
<evidence type="ECO:0000313" key="7">
    <source>
        <dbReference type="EMBL" id="CAL4773236.1"/>
    </source>
</evidence>
<dbReference type="Pfam" id="PF00145">
    <property type="entry name" value="DNA_methylase"/>
    <property type="match status" value="1"/>
</dbReference>
<dbReference type="GO" id="GO:0032259">
    <property type="term" value="P:methylation"/>
    <property type="evidence" value="ECO:0007669"/>
    <property type="project" value="UniProtKB-KW"/>
</dbReference>
<feature type="compositionally biased region" description="Low complexity" evidence="3">
    <location>
        <begin position="1317"/>
        <end position="1330"/>
    </location>
</feature>
<reference evidence="6" key="2">
    <citation type="submission" date="2024-04" db="EMBL/GenBank/DDBJ databases">
        <authorList>
            <person name="Chen Y."/>
            <person name="Shah S."/>
            <person name="Dougan E. K."/>
            <person name="Thang M."/>
            <person name="Chan C."/>
        </authorList>
    </citation>
    <scope>NUCLEOTIDE SEQUENCE [LARGE SCALE GENOMIC DNA]</scope>
</reference>
<dbReference type="EMBL" id="CAMXCT010001029">
    <property type="protein sequence ID" value="CAI3985924.1"/>
    <property type="molecule type" value="Genomic_DNA"/>
</dbReference>
<dbReference type="InterPro" id="IPR000477">
    <property type="entry name" value="RT_dom"/>
</dbReference>
<evidence type="ECO:0000259" key="4">
    <source>
        <dbReference type="PROSITE" id="PS50878"/>
    </source>
</evidence>
<dbReference type="SUPFAM" id="SSF53098">
    <property type="entry name" value="Ribonuclease H-like"/>
    <property type="match status" value="1"/>
</dbReference>